<organism evidence="1 2">
    <name type="scientific">Brucella pseudogrignonensis</name>
    <dbReference type="NCBI Taxonomy" id="419475"/>
    <lineage>
        <taxon>Bacteria</taxon>
        <taxon>Pseudomonadati</taxon>
        <taxon>Pseudomonadota</taxon>
        <taxon>Alphaproteobacteria</taxon>
        <taxon>Hyphomicrobiales</taxon>
        <taxon>Brucellaceae</taxon>
        <taxon>Brucella/Ochrobactrum group</taxon>
        <taxon>Brucella</taxon>
    </lineage>
</organism>
<evidence type="ECO:0000313" key="1">
    <source>
        <dbReference type="EMBL" id="OYR30942.1"/>
    </source>
</evidence>
<accession>A0A256GUZ4</accession>
<reference evidence="1 2" key="1">
    <citation type="submission" date="2017-07" db="EMBL/GenBank/DDBJ databases">
        <title>Phylogenetic study on the rhizospheric bacterium Ochrobactrum sp. A44.</title>
        <authorList>
            <person name="Krzyzanowska D.M."/>
            <person name="Ossowicki A."/>
            <person name="Rajewska M."/>
            <person name="Maciag T."/>
            <person name="Kaczynski Z."/>
            <person name="Czerwicka M."/>
            <person name="Jafra S."/>
        </authorList>
    </citation>
    <scope>NUCLEOTIDE SEQUENCE [LARGE SCALE GENOMIC DNA]</scope>
    <source>
        <strain evidence="1 2">CCUG 30717</strain>
    </source>
</reference>
<keyword evidence="2" id="KW-1185">Reference proteome</keyword>
<evidence type="ECO:0000313" key="2">
    <source>
        <dbReference type="Proteomes" id="UP000216188"/>
    </source>
</evidence>
<comment type="caution">
    <text evidence="1">The sequence shown here is derived from an EMBL/GenBank/DDBJ whole genome shotgun (WGS) entry which is preliminary data.</text>
</comment>
<dbReference type="EMBL" id="NNRM01000001">
    <property type="protein sequence ID" value="OYR30942.1"/>
    <property type="molecule type" value="Genomic_DNA"/>
</dbReference>
<dbReference type="Proteomes" id="UP000216188">
    <property type="component" value="Unassembled WGS sequence"/>
</dbReference>
<gene>
    <name evidence="1" type="ORF">CEV34_0009</name>
</gene>
<proteinExistence type="predicted"/>
<dbReference type="RefSeq" id="WP_094542971.1">
    <property type="nucleotide sequence ID" value="NZ_JBHEEM010000023.1"/>
</dbReference>
<name>A0A256GUZ4_9HYPH</name>
<protein>
    <submittedName>
        <fullName evidence="1">Uncharacterized protein</fullName>
    </submittedName>
</protein>
<sequence length="64" mass="7228">MPWNDRILPIARNISNEQWSTARRIARELDKVLDSSGPKETVIARAAAELRLTTRQGTVTLIKV</sequence>
<dbReference type="AlphaFoldDB" id="A0A256GUZ4"/>